<evidence type="ECO:0000256" key="2">
    <source>
        <dbReference type="ARBA" id="ARBA00016807"/>
    </source>
</evidence>
<dbReference type="EMBL" id="JARPUR010000003">
    <property type="protein sequence ID" value="KAK4879678.1"/>
    <property type="molecule type" value="Genomic_DNA"/>
</dbReference>
<reference evidence="8" key="1">
    <citation type="submission" date="2023-01" db="EMBL/GenBank/DDBJ databases">
        <title>Key to firefly adult light organ development and bioluminescence: homeobox transcription factors regulate luciferase expression and transportation to peroxisome.</title>
        <authorList>
            <person name="Fu X."/>
        </authorList>
    </citation>
    <scope>NUCLEOTIDE SEQUENCE [LARGE SCALE GENOMIC DNA]</scope>
</reference>
<evidence type="ECO:0000313" key="8">
    <source>
        <dbReference type="Proteomes" id="UP001353858"/>
    </source>
</evidence>
<accession>A0AAN7QIL6</accession>
<keyword evidence="3" id="KW-0805">Transcription regulation</keyword>
<dbReference type="AlphaFoldDB" id="A0AAN7QIL6"/>
<evidence type="ECO:0000313" key="7">
    <source>
        <dbReference type="EMBL" id="KAK4879678.1"/>
    </source>
</evidence>
<comment type="caution">
    <text evidence="7">The sequence shown here is derived from an EMBL/GenBank/DDBJ whole genome shotgun (WGS) entry which is preliminary data.</text>
</comment>
<comment type="subunit">
    <text evidence="1">Self-associates forming complexes of several hundred monomers.</text>
</comment>
<organism evidence="7 8">
    <name type="scientific">Aquatica leii</name>
    <dbReference type="NCBI Taxonomy" id="1421715"/>
    <lineage>
        <taxon>Eukaryota</taxon>
        <taxon>Metazoa</taxon>
        <taxon>Ecdysozoa</taxon>
        <taxon>Arthropoda</taxon>
        <taxon>Hexapoda</taxon>
        <taxon>Insecta</taxon>
        <taxon>Pterygota</taxon>
        <taxon>Neoptera</taxon>
        <taxon>Endopterygota</taxon>
        <taxon>Coleoptera</taxon>
        <taxon>Polyphaga</taxon>
        <taxon>Elateriformia</taxon>
        <taxon>Elateroidea</taxon>
        <taxon>Lampyridae</taxon>
        <taxon>Luciolinae</taxon>
        <taxon>Aquatica</taxon>
    </lineage>
</organism>
<dbReference type="Pfam" id="PF13873">
    <property type="entry name" value="Myb_DNA-bind_5"/>
    <property type="match status" value="1"/>
</dbReference>
<keyword evidence="4" id="KW-0804">Transcription</keyword>
<comment type="function">
    <text evidence="5">Involved in transvection phenomena (= synapsis-dependent gene expression), where the synaptic pairing of chromosomes carrying genes with which zeste interacts influences the expression of these genes. Zeste binds to DNA and stimulates transcription from a nearby promoter.</text>
</comment>
<dbReference type="PANTHER" id="PTHR21411">
    <property type="entry name" value="APONTIC"/>
    <property type="match status" value="1"/>
</dbReference>
<evidence type="ECO:0000256" key="4">
    <source>
        <dbReference type="ARBA" id="ARBA00023163"/>
    </source>
</evidence>
<feature type="domain" description="Myb/SANT-like DNA-binding" evidence="6">
    <location>
        <begin position="7"/>
        <end position="79"/>
    </location>
</feature>
<evidence type="ECO:0000259" key="6">
    <source>
        <dbReference type="Pfam" id="PF13873"/>
    </source>
</evidence>
<keyword evidence="8" id="KW-1185">Reference proteome</keyword>
<dbReference type="InterPro" id="IPR028002">
    <property type="entry name" value="Myb_DNA-bind_5"/>
</dbReference>
<evidence type="ECO:0000256" key="5">
    <source>
        <dbReference type="ARBA" id="ARBA00025466"/>
    </source>
</evidence>
<name>A0AAN7QIL6_9COLE</name>
<dbReference type="PANTHER" id="PTHR21411:SF0">
    <property type="entry name" value="REGULATORY PROTEIN ZESTE"/>
    <property type="match status" value="1"/>
</dbReference>
<evidence type="ECO:0000256" key="3">
    <source>
        <dbReference type="ARBA" id="ARBA00023015"/>
    </source>
</evidence>
<protein>
    <recommendedName>
        <fullName evidence="2">Regulatory protein zeste</fullName>
    </recommendedName>
</protein>
<evidence type="ECO:0000256" key="1">
    <source>
        <dbReference type="ARBA" id="ARBA00011764"/>
    </source>
</evidence>
<dbReference type="Proteomes" id="UP001353858">
    <property type="component" value="Unassembled WGS sequence"/>
</dbReference>
<sequence>MNTNKVYSTKEKLFLAQLLKDNPIIENKRTDGALVSEKNRAWELISTCYNSQPEIDTVRTVVQLKKLWNNLKQRKRKESTALRHSMLLTGGGPPKKPCLDPVLQVVEDAAPSLDVSVICSWDNTASFEKDEAVKSLTATEEAVSEPPTVDPDVSTLQLPSASTVHSENALPGVSVITPISKRVVTEKKARVNKVLDAAQQQQEIFEIKKQILTQDLLWATERRKQKEILLKLRVEAAERDLQRADFERELASLKLMQFKKQALKHNTVELNIKSRCVIRNCIPASGYTQDGFAQVFVSCFRRACWCDFHTGILRRQRSSSPLSLRSLG</sequence>
<gene>
    <name evidence="7" type="ORF">RN001_007824</name>
</gene>
<proteinExistence type="predicted"/>